<evidence type="ECO:0000313" key="2">
    <source>
        <dbReference type="EMBL" id="CAH3034392.1"/>
    </source>
</evidence>
<name>A0AAU9VPA8_9CNID</name>
<accession>A0AAU9VPA8</accession>
<dbReference type="Proteomes" id="UP001159428">
    <property type="component" value="Unassembled WGS sequence"/>
</dbReference>
<keyword evidence="3" id="KW-1185">Reference proteome</keyword>
<comment type="caution">
    <text evidence="2">The sequence shown here is derived from an EMBL/GenBank/DDBJ whole genome shotgun (WGS) entry which is preliminary data.</text>
</comment>
<dbReference type="EMBL" id="CALNXJ010000002">
    <property type="protein sequence ID" value="CAH3034392.1"/>
    <property type="molecule type" value="Genomic_DNA"/>
</dbReference>
<keyword evidence="1" id="KW-0472">Membrane</keyword>
<keyword evidence="1" id="KW-1133">Transmembrane helix</keyword>
<organism evidence="2 3">
    <name type="scientific">Pocillopora meandrina</name>
    <dbReference type="NCBI Taxonomy" id="46732"/>
    <lineage>
        <taxon>Eukaryota</taxon>
        <taxon>Metazoa</taxon>
        <taxon>Cnidaria</taxon>
        <taxon>Anthozoa</taxon>
        <taxon>Hexacorallia</taxon>
        <taxon>Scleractinia</taxon>
        <taxon>Astrocoeniina</taxon>
        <taxon>Pocilloporidae</taxon>
        <taxon>Pocillopora</taxon>
    </lineage>
</organism>
<feature type="non-terminal residue" evidence="2">
    <location>
        <position position="135"/>
    </location>
</feature>
<sequence length="135" mass="15810">MLGNGCVKDFIKRMLNTKRDFNLILIAIVIIIISSFFTLLTTSFLFEKHTVIKDINLLFSIHNGQVFYFKEYTRMVEQNDYVVLFACGKVGDVECFVWDWQSGITLAVFREVQPDLQNLFFFSEAGHHILRMKQE</sequence>
<gene>
    <name evidence="2" type="ORF">PMEA_00010661</name>
</gene>
<keyword evidence="1" id="KW-0812">Transmembrane</keyword>
<protein>
    <submittedName>
        <fullName evidence="2">Uncharacterized protein</fullName>
    </submittedName>
</protein>
<proteinExistence type="predicted"/>
<evidence type="ECO:0000256" key="1">
    <source>
        <dbReference type="SAM" id="Phobius"/>
    </source>
</evidence>
<feature type="transmembrane region" description="Helical" evidence="1">
    <location>
        <begin position="21"/>
        <end position="46"/>
    </location>
</feature>
<evidence type="ECO:0000313" key="3">
    <source>
        <dbReference type="Proteomes" id="UP001159428"/>
    </source>
</evidence>
<reference evidence="2 3" key="1">
    <citation type="submission" date="2022-05" db="EMBL/GenBank/DDBJ databases">
        <authorList>
            <consortium name="Genoscope - CEA"/>
            <person name="William W."/>
        </authorList>
    </citation>
    <scope>NUCLEOTIDE SEQUENCE [LARGE SCALE GENOMIC DNA]</scope>
</reference>
<dbReference type="AlphaFoldDB" id="A0AAU9VPA8"/>